<dbReference type="SUPFAM" id="SSF53474">
    <property type="entry name" value="alpha/beta-Hydrolases"/>
    <property type="match status" value="1"/>
</dbReference>
<comment type="catalytic activity">
    <reaction evidence="1 11 13">
        <text>Release of N-terminal proline from a peptide.</text>
        <dbReference type="EC" id="3.4.11.5"/>
    </reaction>
</comment>
<evidence type="ECO:0000313" key="15">
    <source>
        <dbReference type="EMBL" id="KCZ61680.1"/>
    </source>
</evidence>
<dbReference type="EC" id="3.4.11.5" evidence="4 11"/>
<keyword evidence="8 11" id="KW-0645">Protease</keyword>
<evidence type="ECO:0000256" key="2">
    <source>
        <dbReference type="ARBA" id="ARBA00004496"/>
    </source>
</evidence>
<keyword evidence="7 11" id="KW-0963">Cytoplasm</keyword>
<name>A0A059E264_9PROT</name>
<feature type="active site" evidence="12">
    <location>
        <position position="273"/>
    </location>
</feature>
<evidence type="ECO:0000256" key="3">
    <source>
        <dbReference type="ARBA" id="ARBA00010088"/>
    </source>
</evidence>
<sequence length="329" mass="37366">MNRRSNRRILYPRLESRRSGRLRVSEIHEIYWEESGNPNGIPVIAVHGGPGGGSSPEMRRFFDPGKYRIILFDQRGCGRSTPHSELRENTTWDLIDDMESIRDALGVDRWLVFGGSWGSTLSLAYGVTHPDRTLGLVLRGIFLVSKAEIQWFYQSGASRLFPDAYDRYIKPIPEDERDDLLMAFHKRLIGDDKQARIDAARAWSRWEGETLSIKGPTTTPARFNEDDFVDAFARIECHYFVNRGFFASDNWLLEEAKTKLKDVPGVIVHGRYDVVTPLSTAWALSKAWPKADIHIIPDAGHSSMEPGIVDKLIQATDDFAIQYADLIKA</sequence>
<evidence type="ECO:0000256" key="4">
    <source>
        <dbReference type="ARBA" id="ARBA00012568"/>
    </source>
</evidence>
<dbReference type="GO" id="GO:0006508">
    <property type="term" value="P:proteolysis"/>
    <property type="evidence" value="ECO:0007669"/>
    <property type="project" value="UniProtKB-KW"/>
</dbReference>
<comment type="caution">
    <text evidence="15">The sequence shown here is derived from an EMBL/GenBank/DDBJ whole genome shotgun (WGS) entry which is preliminary data.</text>
</comment>
<dbReference type="InterPro" id="IPR005944">
    <property type="entry name" value="Pro_iminopeptidase"/>
</dbReference>
<dbReference type="Gene3D" id="3.40.50.1820">
    <property type="entry name" value="alpha/beta hydrolase"/>
    <property type="match status" value="1"/>
</dbReference>
<dbReference type="PRINTS" id="PR00793">
    <property type="entry name" value="PROAMNOPTASE"/>
</dbReference>
<dbReference type="STRING" id="1280948.HY36_03800"/>
<evidence type="ECO:0000256" key="5">
    <source>
        <dbReference type="ARBA" id="ARBA00021843"/>
    </source>
</evidence>
<dbReference type="Proteomes" id="UP000024547">
    <property type="component" value="Unassembled WGS sequence"/>
</dbReference>
<reference evidence="15 16" key="1">
    <citation type="journal article" date="2014" name="Antonie Van Leeuwenhoek">
        <title>Hyphomonas beringensis sp. nov. and Hyphomonas chukchiensis sp. nov., isolated from surface seawater of the Bering Sea and Chukchi Sea.</title>
        <authorList>
            <person name="Li C."/>
            <person name="Lai Q."/>
            <person name="Li G."/>
            <person name="Dong C."/>
            <person name="Wang J."/>
            <person name="Liao Y."/>
            <person name="Shao Z."/>
        </authorList>
    </citation>
    <scope>NUCLEOTIDE SEQUENCE [LARGE SCALE GENOMIC DNA]</scope>
    <source>
        <strain evidence="15 16">22II1-22F38</strain>
    </source>
</reference>
<comment type="similarity">
    <text evidence="3 11 13">Belongs to the peptidase S33 family.</text>
</comment>
<keyword evidence="9 11" id="KW-0378">Hydrolase</keyword>
<evidence type="ECO:0000256" key="7">
    <source>
        <dbReference type="ARBA" id="ARBA00022490"/>
    </source>
</evidence>
<dbReference type="PRINTS" id="PR00111">
    <property type="entry name" value="ABHYDROLASE"/>
</dbReference>
<gene>
    <name evidence="15" type="ORF">HY36_03800</name>
</gene>
<dbReference type="EMBL" id="AWFH01000012">
    <property type="protein sequence ID" value="KCZ61680.1"/>
    <property type="molecule type" value="Genomic_DNA"/>
</dbReference>
<evidence type="ECO:0000259" key="14">
    <source>
        <dbReference type="Pfam" id="PF00561"/>
    </source>
</evidence>
<dbReference type="GO" id="GO:0004177">
    <property type="term" value="F:aminopeptidase activity"/>
    <property type="evidence" value="ECO:0007669"/>
    <property type="project" value="UniProtKB-UniRule"/>
</dbReference>
<dbReference type="InterPro" id="IPR029058">
    <property type="entry name" value="AB_hydrolase_fold"/>
</dbReference>
<evidence type="ECO:0000256" key="9">
    <source>
        <dbReference type="ARBA" id="ARBA00022801"/>
    </source>
</evidence>
<feature type="active site" description="Proton donor" evidence="12">
    <location>
        <position position="301"/>
    </location>
</feature>
<dbReference type="GO" id="GO:0005737">
    <property type="term" value="C:cytoplasm"/>
    <property type="evidence" value="ECO:0007669"/>
    <property type="project" value="UniProtKB-SubCell"/>
</dbReference>
<evidence type="ECO:0000313" key="16">
    <source>
        <dbReference type="Proteomes" id="UP000024547"/>
    </source>
</evidence>
<feature type="domain" description="AB hydrolase-1" evidence="14">
    <location>
        <begin position="42"/>
        <end position="304"/>
    </location>
</feature>
<evidence type="ECO:0000256" key="6">
    <source>
        <dbReference type="ARBA" id="ARBA00022438"/>
    </source>
</evidence>
<dbReference type="InterPro" id="IPR000073">
    <property type="entry name" value="AB_hydrolase_1"/>
</dbReference>
<dbReference type="InterPro" id="IPR002410">
    <property type="entry name" value="Peptidase_S33"/>
</dbReference>
<dbReference type="PANTHER" id="PTHR43722:SF1">
    <property type="entry name" value="PROLINE IMINOPEPTIDASE"/>
    <property type="match status" value="1"/>
</dbReference>
<feature type="active site" description="Nucleophile" evidence="12">
    <location>
        <position position="116"/>
    </location>
</feature>
<evidence type="ECO:0000256" key="11">
    <source>
        <dbReference type="PIRNR" id="PIRNR006431"/>
    </source>
</evidence>
<evidence type="ECO:0000256" key="13">
    <source>
        <dbReference type="RuleBase" id="RU003421"/>
    </source>
</evidence>
<accession>A0A059E264</accession>
<organism evidence="15 16">
    <name type="scientific">Hyphomonas atlantica</name>
    <dbReference type="NCBI Taxonomy" id="1280948"/>
    <lineage>
        <taxon>Bacteria</taxon>
        <taxon>Pseudomonadati</taxon>
        <taxon>Pseudomonadota</taxon>
        <taxon>Alphaproteobacteria</taxon>
        <taxon>Hyphomonadales</taxon>
        <taxon>Hyphomonadaceae</taxon>
        <taxon>Hyphomonas</taxon>
    </lineage>
</organism>
<dbReference type="eggNOG" id="COG0596">
    <property type="taxonomic scope" value="Bacteria"/>
</dbReference>
<comment type="subcellular location">
    <subcellularLocation>
        <location evidence="2 11">Cytoplasm</location>
    </subcellularLocation>
</comment>
<dbReference type="PIRSF" id="PIRSF006431">
    <property type="entry name" value="Pept_S33"/>
    <property type="match status" value="1"/>
</dbReference>
<evidence type="ECO:0000256" key="8">
    <source>
        <dbReference type="ARBA" id="ARBA00022670"/>
    </source>
</evidence>
<dbReference type="PANTHER" id="PTHR43722">
    <property type="entry name" value="PROLINE IMINOPEPTIDASE"/>
    <property type="match status" value="1"/>
</dbReference>
<evidence type="ECO:0000256" key="12">
    <source>
        <dbReference type="PIRSR" id="PIRSR006431-1"/>
    </source>
</evidence>
<dbReference type="AlphaFoldDB" id="A0A059E264"/>
<keyword evidence="6 11" id="KW-0031">Aminopeptidase</keyword>
<evidence type="ECO:0000256" key="10">
    <source>
        <dbReference type="ARBA" id="ARBA00029605"/>
    </source>
</evidence>
<dbReference type="NCBIfam" id="TIGR01249">
    <property type="entry name" value="pro_imino_pep_1"/>
    <property type="match status" value="1"/>
</dbReference>
<evidence type="ECO:0000256" key="1">
    <source>
        <dbReference type="ARBA" id="ARBA00001585"/>
    </source>
</evidence>
<dbReference type="RefSeq" id="WP_035550816.1">
    <property type="nucleotide sequence ID" value="NZ_AWFH01000012.1"/>
</dbReference>
<dbReference type="OrthoDB" id="9796770at2"/>
<dbReference type="PATRIC" id="fig|1280948.3.peg.1589"/>
<keyword evidence="16" id="KW-1185">Reference proteome</keyword>
<proteinExistence type="inferred from homology"/>
<protein>
    <recommendedName>
        <fullName evidence="5 11">Proline iminopeptidase</fullName>
        <shortName evidence="11">PIP</shortName>
        <ecNumber evidence="4 11">3.4.11.5</ecNumber>
    </recommendedName>
    <alternativeName>
        <fullName evidence="10 11">Prolyl aminopeptidase</fullName>
    </alternativeName>
</protein>
<dbReference type="Pfam" id="PF00561">
    <property type="entry name" value="Abhydrolase_1"/>
    <property type="match status" value="1"/>
</dbReference>